<dbReference type="EMBL" id="PJQY01000978">
    <property type="protein sequence ID" value="PQQ06321.1"/>
    <property type="molecule type" value="Genomic_DNA"/>
</dbReference>
<keyword evidence="3" id="KW-1185">Reference proteome</keyword>
<evidence type="ECO:0000256" key="1">
    <source>
        <dbReference type="SAM" id="Phobius"/>
    </source>
</evidence>
<organism evidence="2 3">
    <name type="scientific">Prunus yedoensis var. nudiflora</name>
    <dbReference type="NCBI Taxonomy" id="2094558"/>
    <lineage>
        <taxon>Eukaryota</taxon>
        <taxon>Viridiplantae</taxon>
        <taxon>Streptophyta</taxon>
        <taxon>Embryophyta</taxon>
        <taxon>Tracheophyta</taxon>
        <taxon>Spermatophyta</taxon>
        <taxon>Magnoliopsida</taxon>
        <taxon>eudicotyledons</taxon>
        <taxon>Gunneridae</taxon>
        <taxon>Pentapetalae</taxon>
        <taxon>rosids</taxon>
        <taxon>fabids</taxon>
        <taxon>Rosales</taxon>
        <taxon>Rosaceae</taxon>
        <taxon>Amygdaloideae</taxon>
        <taxon>Amygdaleae</taxon>
        <taxon>Prunus</taxon>
    </lineage>
</organism>
<evidence type="ECO:0000313" key="2">
    <source>
        <dbReference type="EMBL" id="PQQ06321.1"/>
    </source>
</evidence>
<gene>
    <name evidence="2" type="ORF">Pyn_15774</name>
</gene>
<evidence type="ECO:0000313" key="3">
    <source>
        <dbReference type="Proteomes" id="UP000250321"/>
    </source>
</evidence>
<dbReference type="AlphaFoldDB" id="A0A314YMN0"/>
<keyword evidence="1" id="KW-0812">Transmembrane</keyword>
<evidence type="ECO:0008006" key="4">
    <source>
        <dbReference type="Google" id="ProtNLM"/>
    </source>
</evidence>
<dbReference type="Proteomes" id="UP000250321">
    <property type="component" value="Unassembled WGS sequence"/>
</dbReference>
<dbReference type="OrthoDB" id="675983at2759"/>
<reference evidence="2 3" key="1">
    <citation type="submission" date="2018-02" db="EMBL/GenBank/DDBJ databases">
        <title>Draft genome of wild Prunus yedoensis var. nudiflora.</title>
        <authorList>
            <person name="Baek S."/>
            <person name="Kim J.-H."/>
            <person name="Choi K."/>
            <person name="Kim G.-B."/>
            <person name="Cho A."/>
            <person name="Jang H."/>
            <person name="Shin C.-H."/>
            <person name="Yu H.-J."/>
            <person name="Mun J.-H."/>
        </authorList>
    </citation>
    <scope>NUCLEOTIDE SEQUENCE [LARGE SCALE GENOMIC DNA]</scope>
    <source>
        <strain evidence="3">cv. Jeju island</strain>
        <tissue evidence="2">Leaf</tissue>
    </source>
</reference>
<comment type="caution">
    <text evidence="2">The sequence shown here is derived from an EMBL/GenBank/DDBJ whole genome shotgun (WGS) entry which is preliminary data.</text>
</comment>
<feature type="transmembrane region" description="Helical" evidence="1">
    <location>
        <begin position="52"/>
        <end position="76"/>
    </location>
</feature>
<protein>
    <recommendedName>
        <fullName evidence="4">Transmembrane protein</fullName>
    </recommendedName>
</protein>
<feature type="transmembrane region" description="Helical" evidence="1">
    <location>
        <begin position="117"/>
        <end position="136"/>
    </location>
</feature>
<keyword evidence="1" id="KW-1133">Transmembrane helix</keyword>
<dbReference type="STRING" id="2094558.A0A314YMN0"/>
<sequence length="150" mass="17158">MGGKKRWLFFKRMKKESWSLRWKYFGSAFKFRPLNLHLSFYDDVIFKIVSAFEAIVLLLSVCFFYLFCGCNCLAVFSKLLQQGYKLTEKVVGLWVVQPLGFIKSSLKISLKRMKQSWVLGLGLGGYFKCGVGFWVGGIKLIQHSGSVICA</sequence>
<dbReference type="PANTHER" id="PTHR33726">
    <property type="entry name" value="TRANSMEMBRANE PROTEIN"/>
    <property type="match status" value="1"/>
</dbReference>
<name>A0A314YMN0_PRUYE</name>
<proteinExistence type="predicted"/>
<dbReference type="PANTHER" id="PTHR33726:SF3">
    <property type="entry name" value="TRANSMEMBRANE PROTEIN"/>
    <property type="match status" value="1"/>
</dbReference>
<accession>A0A314YMN0</accession>
<keyword evidence="1" id="KW-0472">Membrane</keyword>